<protein>
    <recommendedName>
        <fullName evidence="8">Protein kinase domain-containing protein</fullName>
    </recommendedName>
</protein>
<feature type="compositionally biased region" description="Low complexity" evidence="6">
    <location>
        <begin position="369"/>
        <end position="387"/>
    </location>
</feature>
<evidence type="ECO:0000256" key="4">
    <source>
        <dbReference type="ARBA" id="ARBA00022840"/>
    </source>
</evidence>
<dbReference type="Proteomes" id="UP000622166">
    <property type="component" value="Unassembled WGS sequence"/>
</dbReference>
<proteinExistence type="predicted"/>
<dbReference type="Gene3D" id="3.30.200.20">
    <property type="entry name" value="Phosphorylase Kinase, domain 1"/>
    <property type="match status" value="1"/>
</dbReference>
<name>A0A918Q030_9ACTN</name>
<dbReference type="PROSITE" id="PS00108">
    <property type="entry name" value="PROTEIN_KINASE_ST"/>
    <property type="match status" value="1"/>
</dbReference>
<feature type="domain" description="Protein kinase" evidence="8">
    <location>
        <begin position="24"/>
        <end position="276"/>
    </location>
</feature>
<evidence type="ECO:0000256" key="1">
    <source>
        <dbReference type="ARBA" id="ARBA00022679"/>
    </source>
</evidence>
<evidence type="ECO:0000313" key="9">
    <source>
        <dbReference type="EMBL" id="GGZ28102.1"/>
    </source>
</evidence>
<evidence type="ECO:0000256" key="2">
    <source>
        <dbReference type="ARBA" id="ARBA00022741"/>
    </source>
</evidence>
<dbReference type="Pfam" id="PF00069">
    <property type="entry name" value="Pkinase"/>
    <property type="match status" value="1"/>
</dbReference>
<dbReference type="EMBL" id="BMVW01000013">
    <property type="protein sequence ID" value="GGZ28102.1"/>
    <property type="molecule type" value="Genomic_DNA"/>
</dbReference>
<dbReference type="PROSITE" id="PS00107">
    <property type="entry name" value="PROTEIN_KINASE_ATP"/>
    <property type="match status" value="1"/>
</dbReference>
<evidence type="ECO:0000313" key="10">
    <source>
        <dbReference type="Proteomes" id="UP000622166"/>
    </source>
</evidence>
<feature type="region of interest" description="Disordered" evidence="6">
    <location>
        <begin position="308"/>
        <end position="333"/>
    </location>
</feature>
<sequence>MSDNGSAGRVQPARPGDPSHIGPYRIAGRLGTGGMGIVHAGVASDGSRVAVKVIHPAQAEEPEFRARFRREVQLSSRVTGPYVVPLLTADTEADAPWLATAYVPGPTLKQHVGTHGPLTEGSLYALASATAYALTDIHAAGVVHRDVKPQNVILTPACPRVLDFGIAHAADATSITRTGAISGTPGWISPEQYRDGSAGPASDMFAWGALVAYAATGRMPFGDDASYAVAVRVMSGEPDLDGVPGPLRPIVEKALSKEPEDRPSAAEAARQCAELLASQTTQVLGGNAAPATVVDMVTAVWDVPPESDPAWSLPELSGPPGSPGLPNTPPRRSRRRLAGAVVLAAAVIGGLAGGVVALLPDDSKDDKPTASTTLSPSPEAPSASATEGSLKEEEQPVGNDTGPDAGSSEDSDPGQSSDPGQGGDTDQDWEPDEAGLAEAMNPSSDDTEIQVADRAAKDIIEQTNDMRGTLGTDRTLDHNDIAIGFDPADSAMYVWSSYLEWNWEEVETWGDLAAGEACRALVSQRASSGSAWPYTRYAVAEIGASGYLMVRSGTATTEADCPG</sequence>
<keyword evidence="1" id="KW-0808">Transferase</keyword>
<keyword evidence="7" id="KW-0472">Membrane</keyword>
<feature type="transmembrane region" description="Helical" evidence="7">
    <location>
        <begin position="337"/>
        <end position="359"/>
    </location>
</feature>
<reference evidence="9" key="2">
    <citation type="submission" date="2020-09" db="EMBL/GenBank/DDBJ databases">
        <authorList>
            <person name="Sun Q."/>
            <person name="Ohkuma M."/>
        </authorList>
    </citation>
    <scope>NUCLEOTIDE SEQUENCE</scope>
    <source>
        <strain evidence="9">JCM 4815</strain>
    </source>
</reference>
<dbReference type="GO" id="GO:0004674">
    <property type="term" value="F:protein serine/threonine kinase activity"/>
    <property type="evidence" value="ECO:0007669"/>
    <property type="project" value="TreeGrafter"/>
</dbReference>
<feature type="region of interest" description="Disordered" evidence="6">
    <location>
        <begin position="1"/>
        <end position="22"/>
    </location>
</feature>
<dbReference type="GO" id="GO:0005524">
    <property type="term" value="F:ATP binding"/>
    <property type="evidence" value="ECO:0007669"/>
    <property type="project" value="UniProtKB-UniRule"/>
</dbReference>
<organism evidence="9 10">
    <name type="scientific">Streptomyces poonensis</name>
    <dbReference type="NCBI Taxonomy" id="68255"/>
    <lineage>
        <taxon>Bacteria</taxon>
        <taxon>Bacillati</taxon>
        <taxon>Actinomycetota</taxon>
        <taxon>Actinomycetes</taxon>
        <taxon>Kitasatosporales</taxon>
        <taxon>Streptomycetaceae</taxon>
        <taxon>Streptomyces</taxon>
    </lineage>
</organism>
<evidence type="ECO:0000256" key="6">
    <source>
        <dbReference type="SAM" id="MobiDB-lite"/>
    </source>
</evidence>
<gene>
    <name evidence="9" type="ORF">GCM10010365_55550</name>
</gene>
<keyword evidence="2 5" id="KW-0547">Nucleotide-binding</keyword>
<keyword evidence="10" id="KW-1185">Reference proteome</keyword>
<dbReference type="InterPro" id="IPR011009">
    <property type="entry name" value="Kinase-like_dom_sf"/>
</dbReference>
<dbReference type="InterPro" id="IPR008271">
    <property type="entry name" value="Ser/Thr_kinase_AS"/>
</dbReference>
<dbReference type="SUPFAM" id="SSF56112">
    <property type="entry name" value="Protein kinase-like (PK-like)"/>
    <property type="match status" value="1"/>
</dbReference>
<dbReference type="Gene3D" id="1.10.510.10">
    <property type="entry name" value="Transferase(Phosphotransferase) domain 1"/>
    <property type="match status" value="1"/>
</dbReference>
<dbReference type="PROSITE" id="PS50011">
    <property type="entry name" value="PROTEIN_KINASE_DOM"/>
    <property type="match status" value="1"/>
</dbReference>
<evidence type="ECO:0000256" key="3">
    <source>
        <dbReference type="ARBA" id="ARBA00022777"/>
    </source>
</evidence>
<keyword evidence="3" id="KW-0418">Kinase</keyword>
<dbReference type="InterPro" id="IPR017441">
    <property type="entry name" value="Protein_kinase_ATP_BS"/>
</dbReference>
<reference evidence="9" key="1">
    <citation type="journal article" date="2014" name="Int. J. Syst. Evol. Microbiol.">
        <title>Complete genome sequence of Corynebacterium casei LMG S-19264T (=DSM 44701T), isolated from a smear-ripened cheese.</title>
        <authorList>
            <consortium name="US DOE Joint Genome Institute (JGI-PGF)"/>
            <person name="Walter F."/>
            <person name="Albersmeier A."/>
            <person name="Kalinowski J."/>
            <person name="Ruckert C."/>
        </authorList>
    </citation>
    <scope>NUCLEOTIDE SEQUENCE</scope>
    <source>
        <strain evidence="9">JCM 4815</strain>
    </source>
</reference>
<evidence type="ECO:0000256" key="5">
    <source>
        <dbReference type="PROSITE-ProRule" id="PRU10141"/>
    </source>
</evidence>
<keyword evidence="7" id="KW-0812">Transmembrane</keyword>
<accession>A0A918Q030</accession>
<evidence type="ECO:0000259" key="8">
    <source>
        <dbReference type="PROSITE" id="PS50011"/>
    </source>
</evidence>
<feature type="binding site" evidence="5">
    <location>
        <position position="52"/>
    </location>
    <ligand>
        <name>ATP</name>
        <dbReference type="ChEBI" id="CHEBI:30616"/>
    </ligand>
</feature>
<feature type="region of interest" description="Disordered" evidence="6">
    <location>
        <begin position="362"/>
        <end position="431"/>
    </location>
</feature>
<dbReference type="PANTHER" id="PTHR43289">
    <property type="entry name" value="MITOGEN-ACTIVATED PROTEIN KINASE KINASE KINASE 20-RELATED"/>
    <property type="match status" value="1"/>
</dbReference>
<feature type="compositionally biased region" description="Pro residues" evidence="6">
    <location>
        <begin position="320"/>
        <end position="329"/>
    </location>
</feature>
<dbReference type="PANTHER" id="PTHR43289:SF34">
    <property type="entry name" value="SERINE_THREONINE-PROTEIN KINASE YBDM-RELATED"/>
    <property type="match status" value="1"/>
</dbReference>
<dbReference type="InterPro" id="IPR000719">
    <property type="entry name" value="Prot_kinase_dom"/>
</dbReference>
<keyword evidence="7" id="KW-1133">Transmembrane helix</keyword>
<dbReference type="AlphaFoldDB" id="A0A918Q030"/>
<dbReference type="RefSeq" id="WP_189863748.1">
    <property type="nucleotide sequence ID" value="NZ_BMVW01000013.1"/>
</dbReference>
<comment type="caution">
    <text evidence="9">The sequence shown here is derived from an EMBL/GenBank/DDBJ whole genome shotgun (WGS) entry which is preliminary data.</text>
</comment>
<evidence type="ECO:0000256" key="7">
    <source>
        <dbReference type="SAM" id="Phobius"/>
    </source>
</evidence>
<dbReference type="CDD" id="cd14014">
    <property type="entry name" value="STKc_PknB_like"/>
    <property type="match status" value="1"/>
</dbReference>
<keyword evidence="4 5" id="KW-0067">ATP-binding</keyword>
<dbReference type="SMART" id="SM00220">
    <property type="entry name" value="S_TKc"/>
    <property type="match status" value="1"/>
</dbReference>